<protein>
    <submittedName>
        <fullName evidence="3">Uncharacterized protein</fullName>
    </submittedName>
</protein>
<keyword evidence="4" id="KW-1185">Reference proteome</keyword>
<accession>A0ABW5BQH1</accession>
<comment type="caution">
    <text evidence="3">The sequence shown here is derived from an EMBL/GenBank/DDBJ whole genome shotgun (WGS) entry which is preliminary data.</text>
</comment>
<sequence length="242" mass="27138">MSLGLRETRRRRSHNFRWALFKWMIALILIGAAGWYSYKVGQDLAKKDVVKLNDKNNELEQTVQALVDLRDKLKAELVNTKQIASEWEGRYRSDVPTGELKVIVTNLQEKISNGVSLDRLGFLISSAENEQACDNNPVTKRFYVNTPIYTGVNDNVSFARGGVTITANGVSAFNAENKVEAWYDPAKSLDFVFTIIGGKQVKLSGKLPLHQSVVVNKSEYRFSINTGARGFVQVVGDRCDYP</sequence>
<evidence type="ECO:0000313" key="3">
    <source>
        <dbReference type="EMBL" id="MFD2207175.1"/>
    </source>
</evidence>
<name>A0ABW5BQH1_9PROT</name>
<evidence type="ECO:0000256" key="1">
    <source>
        <dbReference type="SAM" id="Coils"/>
    </source>
</evidence>
<dbReference type="RefSeq" id="WP_380253547.1">
    <property type="nucleotide sequence ID" value="NZ_JBHUII010000011.1"/>
</dbReference>
<feature type="coiled-coil region" evidence="1">
    <location>
        <begin position="42"/>
        <end position="90"/>
    </location>
</feature>
<evidence type="ECO:0000313" key="4">
    <source>
        <dbReference type="Proteomes" id="UP001597294"/>
    </source>
</evidence>
<keyword evidence="1" id="KW-0175">Coiled coil</keyword>
<dbReference type="EMBL" id="JBHUII010000011">
    <property type="protein sequence ID" value="MFD2207175.1"/>
    <property type="molecule type" value="Genomic_DNA"/>
</dbReference>
<feature type="transmembrane region" description="Helical" evidence="2">
    <location>
        <begin position="20"/>
        <end position="38"/>
    </location>
</feature>
<keyword evidence="2" id="KW-1133">Transmembrane helix</keyword>
<evidence type="ECO:0000256" key="2">
    <source>
        <dbReference type="SAM" id="Phobius"/>
    </source>
</evidence>
<organism evidence="3 4">
    <name type="scientific">Kiloniella antarctica</name>
    <dbReference type="NCBI Taxonomy" id="1550907"/>
    <lineage>
        <taxon>Bacteria</taxon>
        <taxon>Pseudomonadati</taxon>
        <taxon>Pseudomonadota</taxon>
        <taxon>Alphaproteobacteria</taxon>
        <taxon>Rhodospirillales</taxon>
        <taxon>Kiloniellaceae</taxon>
        <taxon>Kiloniella</taxon>
    </lineage>
</organism>
<keyword evidence="2" id="KW-0812">Transmembrane</keyword>
<gene>
    <name evidence="3" type="ORF">ACFSKO_16220</name>
</gene>
<dbReference type="Proteomes" id="UP001597294">
    <property type="component" value="Unassembled WGS sequence"/>
</dbReference>
<reference evidence="4" key="1">
    <citation type="journal article" date="2019" name="Int. J. Syst. Evol. Microbiol.">
        <title>The Global Catalogue of Microorganisms (GCM) 10K type strain sequencing project: providing services to taxonomists for standard genome sequencing and annotation.</title>
        <authorList>
            <consortium name="The Broad Institute Genomics Platform"/>
            <consortium name="The Broad Institute Genome Sequencing Center for Infectious Disease"/>
            <person name="Wu L."/>
            <person name="Ma J."/>
        </authorList>
    </citation>
    <scope>NUCLEOTIDE SEQUENCE [LARGE SCALE GENOMIC DNA]</scope>
    <source>
        <strain evidence="4">CGMCC 4.7192</strain>
    </source>
</reference>
<proteinExistence type="predicted"/>
<keyword evidence="2" id="KW-0472">Membrane</keyword>